<protein>
    <submittedName>
        <fullName evidence="2">Uncharacterized protein</fullName>
    </submittedName>
</protein>
<feature type="region of interest" description="Disordered" evidence="1">
    <location>
        <begin position="636"/>
        <end position="675"/>
    </location>
</feature>
<accession>A0A4P9WIG9</accession>
<sequence length="1340" mass="140048">MTLDAAASAPSSPSILASTSASSTSTQRPASPPAPIRLIASAPQTSPPRRSPAGVSYPAARPTDVIHLQLTDRHLFRVSAAILGLFPESVTSILFPNGTVLLYSCVDGAQASTTVAATREAANLAAKDRVVAVTRRVGAARRAAGQSNRGLASKNATTEGRNRSPDPGSQAASEGGTLDECAPNVSVRRGDSANGLGGHDRPKWESLQWQKYYQAGGVPADSESDDLESASSEDDYIEDEDRDEVSSRDSVDGDLADPKGTKRGLRRKPLNNDGFPSRRHSSPNFDPVAYSREIDPSSFTGPQYMIASADLDPGVFRFLLEYFRDAIIKSNALVEAAIEERERLEEEGRANDLAARTSGRPIEKEASEGPSATGIVRDPLSPTERRPSSVCGQQLYADRRPSSIGGVQLSTGGRQSAAGRRQSNAGGRQSIDEPPMEAEADSEVIAGEVAGSSTSTPEKGADSPPSPGSTDAAAPSTSASSPPTPAEATPTVVEESDESNGSRRASQASQTQSLREAHSTSTSLKSTLSITKLSATQSSPVTRRASSASGASGPFRRRLSSFTESVIQLFTGGGPGPTKEAGKGASNSTREPDVVQAPAVIPKPKHVPPPPNVSRNVIVLREELTFHVIPATLSLSRTPDSTFASPTGGPDDPNASKASIAKRASTTSAPGARRSIRDRFAAVTQSLSSIASSFKGRAGPSTSTGTGSMNGENAGTTDGIDADAGAAWPLAAPLDGEVLHEVKRRCRRDLLDRTHITEPYALVIHDLIKEAEQADVAASEREAREAAAIQLAAVTGRLPEAGGVHDPVEPRPITPSPLSASPESLPPADRPLTSHLPPPLDRASLPRRTSARVMFELEDQIVHRHLLGALAAFADMKPERKWDYRETEAGAGIGGTGARICSIAMIDIGDLEKARERLADEERASVGKFAGAEGGGGGGGEAAAAELAARNAAGGRSTLPQGPGASTGVSPPRRASVVSSLTTSTTASRFQTTGMRLSTSQYKAIPLDLLLMSSRAVVACAVDSNSIQQQLRRAWARTSRRPPFGVSSSTQRRATSCPLARMSLYEAGKERRVEAMDFGGADENSKSDGCSGLVGANEEASTFFAVRATVEDELEFQDLGVEMAMRGVVGGAATVAGGVGDLTRAGGGAGKGPGAAGTGFGATGSGDTTLTAVNVDPQGTGVPALRMPEKPQGGGDSTSLRRRFKCRPNFAAPDTATHREQAAVVVKPLAQACDFFGQRARCGEGHDERAAAFLLRASLRWLNVLVVLGAEGNAEPERRVGTDEARGDACRVSAVHAKIAHPLHRDRARVDVNSDEGDVCEPRAGERAEVCQVHGDRLEE</sequence>
<feature type="compositionally biased region" description="Low complexity" evidence="1">
    <location>
        <begin position="543"/>
        <end position="554"/>
    </location>
</feature>
<feature type="compositionally biased region" description="Polar residues" evidence="1">
    <location>
        <begin position="636"/>
        <end position="645"/>
    </location>
</feature>
<feature type="compositionally biased region" description="Polar residues" evidence="1">
    <location>
        <begin position="146"/>
        <end position="159"/>
    </location>
</feature>
<dbReference type="OrthoDB" id="9451547at2759"/>
<feature type="compositionally biased region" description="Low complexity" evidence="1">
    <location>
        <begin position="502"/>
        <end position="534"/>
    </location>
</feature>
<keyword evidence="3" id="KW-1185">Reference proteome</keyword>
<reference evidence="3" key="1">
    <citation type="journal article" date="2018" name="Nat. Microbiol.">
        <title>Leveraging single-cell genomics to expand the fungal tree of life.</title>
        <authorList>
            <person name="Ahrendt S.R."/>
            <person name="Quandt C.A."/>
            <person name="Ciobanu D."/>
            <person name="Clum A."/>
            <person name="Salamov A."/>
            <person name="Andreopoulos B."/>
            <person name="Cheng J.F."/>
            <person name="Woyke T."/>
            <person name="Pelin A."/>
            <person name="Henrissat B."/>
            <person name="Reynolds N.K."/>
            <person name="Benny G.L."/>
            <person name="Smith M.E."/>
            <person name="James T.Y."/>
            <person name="Grigoriev I.V."/>
        </authorList>
    </citation>
    <scope>NUCLEOTIDE SEQUENCE [LARGE SCALE GENOMIC DNA]</scope>
</reference>
<feature type="compositionally biased region" description="Acidic residues" evidence="1">
    <location>
        <begin position="222"/>
        <end position="243"/>
    </location>
</feature>
<feature type="region of interest" description="Disordered" evidence="1">
    <location>
        <begin position="343"/>
        <end position="556"/>
    </location>
</feature>
<feature type="compositionally biased region" description="Low complexity" evidence="1">
    <location>
        <begin position="1"/>
        <end position="29"/>
    </location>
</feature>
<feature type="compositionally biased region" description="Low complexity" evidence="1">
    <location>
        <begin position="969"/>
        <end position="985"/>
    </location>
</feature>
<feature type="compositionally biased region" description="Low complexity" evidence="1">
    <location>
        <begin position="468"/>
        <end position="491"/>
    </location>
</feature>
<evidence type="ECO:0000313" key="3">
    <source>
        <dbReference type="Proteomes" id="UP000269721"/>
    </source>
</evidence>
<evidence type="ECO:0000313" key="2">
    <source>
        <dbReference type="EMBL" id="RKO92574.1"/>
    </source>
</evidence>
<feature type="region of interest" description="Disordered" evidence="1">
    <location>
        <begin position="1"/>
        <end position="58"/>
    </location>
</feature>
<feature type="region of interest" description="Disordered" evidence="1">
    <location>
        <begin position="951"/>
        <end position="985"/>
    </location>
</feature>
<dbReference type="EMBL" id="KZ994581">
    <property type="protein sequence ID" value="RKO92574.1"/>
    <property type="molecule type" value="Genomic_DNA"/>
</dbReference>
<dbReference type="Proteomes" id="UP000269721">
    <property type="component" value="Unassembled WGS sequence"/>
</dbReference>
<proteinExistence type="predicted"/>
<feature type="region of interest" description="Disordered" evidence="1">
    <location>
        <begin position="568"/>
        <end position="592"/>
    </location>
</feature>
<gene>
    <name evidence="2" type="ORF">BDK51DRAFT_31820</name>
</gene>
<feature type="compositionally biased region" description="Basic and acidic residues" evidence="1">
    <location>
        <begin position="244"/>
        <end position="260"/>
    </location>
</feature>
<feature type="region of interest" description="Disordered" evidence="1">
    <location>
        <begin position="800"/>
        <end position="844"/>
    </location>
</feature>
<feature type="region of interest" description="Disordered" evidence="1">
    <location>
        <begin position="217"/>
        <end position="289"/>
    </location>
</feature>
<feature type="region of interest" description="Disordered" evidence="1">
    <location>
        <begin position="1179"/>
        <end position="1201"/>
    </location>
</feature>
<feature type="region of interest" description="Disordered" evidence="1">
    <location>
        <begin position="141"/>
        <end position="202"/>
    </location>
</feature>
<organism evidence="2 3">
    <name type="scientific">Blyttiomyces helicus</name>
    <dbReference type="NCBI Taxonomy" id="388810"/>
    <lineage>
        <taxon>Eukaryota</taxon>
        <taxon>Fungi</taxon>
        <taxon>Fungi incertae sedis</taxon>
        <taxon>Chytridiomycota</taxon>
        <taxon>Chytridiomycota incertae sedis</taxon>
        <taxon>Chytridiomycetes</taxon>
        <taxon>Chytridiomycetes incertae sedis</taxon>
        <taxon>Blyttiomyces</taxon>
    </lineage>
</organism>
<feature type="compositionally biased region" description="Polar residues" evidence="1">
    <location>
        <begin position="700"/>
        <end position="713"/>
    </location>
</feature>
<evidence type="ECO:0000256" key="1">
    <source>
        <dbReference type="SAM" id="MobiDB-lite"/>
    </source>
</evidence>
<name>A0A4P9WIG9_9FUNG</name>
<feature type="region of interest" description="Disordered" evidence="1">
    <location>
        <begin position="691"/>
        <end position="718"/>
    </location>
</feature>